<evidence type="ECO:0000313" key="2">
    <source>
        <dbReference type="Proteomes" id="UP000000600"/>
    </source>
</evidence>
<dbReference type="EMBL" id="CT868130">
    <property type="protein sequence ID" value="CAK72778.1"/>
    <property type="molecule type" value="Genomic_DNA"/>
</dbReference>
<dbReference type="HOGENOM" id="CLU_835378_0_0_1"/>
<dbReference type="KEGG" id="ptm:GSPATT00009170001"/>
<protein>
    <recommendedName>
        <fullName evidence="3">Transmembrane protein</fullName>
    </recommendedName>
</protein>
<evidence type="ECO:0000313" key="1">
    <source>
        <dbReference type="EMBL" id="CAK72778.1"/>
    </source>
</evidence>
<accession>A0CPR1</accession>
<keyword evidence="2" id="KW-1185">Reference proteome</keyword>
<dbReference type="OMA" id="SHHIANP"/>
<reference evidence="1 2" key="1">
    <citation type="journal article" date="2006" name="Nature">
        <title>Global trends of whole-genome duplications revealed by the ciliate Paramecium tetraurelia.</title>
        <authorList>
            <consortium name="Genoscope"/>
            <person name="Aury J.-M."/>
            <person name="Jaillon O."/>
            <person name="Duret L."/>
            <person name="Noel B."/>
            <person name="Jubin C."/>
            <person name="Porcel B.M."/>
            <person name="Segurens B."/>
            <person name="Daubin V."/>
            <person name="Anthouard V."/>
            <person name="Aiach N."/>
            <person name="Arnaiz O."/>
            <person name="Billaut A."/>
            <person name="Beisson J."/>
            <person name="Blanc I."/>
            <person name="Bouhouche K."/>
            <person name="Camara F."/>
            <person name="Duharcourt S."/>
            <person name="Guigo R."/>
            <person name="Gogendeau D."/>
            <person name="Katinka M."/>
            <person name="Keller A.-M."/>
            <person name="Kissmehl R."/>
            <person name="Klotz C."/>
            <person name="Koll F."/>
            <person name="Le Moue A."/>
            <person name="Lepere C."/>
            <person name="Malinsky S."/>
            <person name="Nowacki M."/>
            <person name="Nowak J.K."/>
            <person name="Plattner H."/>
            <person name="Poulain J."/>
            <person name="Ruiz F."/>
            <person name="Serrano V."/>
            <person name="Zagulski M."/>
            <person name="Dessen P."/>
            <person name="Betermier M."/>
            <person name="Weissenbach J."/>
            <person name="Scarpelli C."/>
            <person name="Schachter V."/>
            <person name="Sperling L."/>
            <person name="Meyer E."/>
            <person name="Cohen J."/>
            <person name="Wincker P."/>
        </authorList>
    </citation>
    <scope>NUCLEOTIDE SEQUENCE [LARGE SCALE GENOMIC DNA]</scope>
    <source>
        <strain evidence="1 2">Stock d4-2</strain>
    </source>
</reference>
<name>A0CPR1_PARTE</name>
<sequence length="333" mass="38761">MNQTRKQQSQQKLKISLISNKKREFNLKIQEKIYSKALKPVVFKGKPSSLKNLDLATTSSTETLLNESFQDNKSCCCLDCGVDSRKTKHLQKKFISFTTKMSVIRKQRLIKRFQNAVFCIMYLLRKWKKIRQQERAKRLFRFKTKVFENQPFITGQSHHIANPIIYSNSQIPNDDKGNFNQQVQSIQAQIIDQKHKQRLSVKLYLQQKLNNSKTQSSAILPTIAYSKYHNSLSNLLLQPMKILKTLGDEQKPLKKEYNLLNCGSSLINSPYLCQLSGQKPQEQCLSQIKSARSVTKSIASETFFPYKQSINKFRKSLQKSMRDIVLITFLYQF</sequence>
<gene>
    <name evidence="1" type="ORF">GSPATT00009170001</name>
</gene>
<dbReference type="Proteomes" id="UP000000600">
    <property type="component" value="Unassembled WGS sequence"/>
</dbReference>
<dbReference type="InParanoid" id="A0CPR1"/>
<dbReference type="AlphaFoldDB" id="A0CPR1"/>
<dbReference type="RefSeq" id="XP_001440175.1">
    <property type="nucleotide sequence ID" value="XM_001440138.1"/>
</dbReference>
<organism evidence="1 2">
    <name type="scientific">Paramecium tetraurelia</name>
    <dbReference type="NCBI Taxonomy" id="5888"/>
    <lineage>
        <taxon>Eukaryota</taxon>
        <taxon>Sar</taxon>
        <taxon>Alveolata</taxon>
        <taxon>Ciliophora</taxon>
        <taxon>Intramacronucleata</taxon>
        <taxon>Oligohymenophorea</taxon>
        <taxon>Peniculida</taxon>
        <taxon>Parameciidae</taxon>
        <taxon>Paramecium</taxon>
    </lineage>
</organism>
<proteinExistence type="predicted"/>
<dbReference type="OrthoDB" id="303433at2759"/>
<dbReference type="GeneID" id="5025960"/>
<evidence type="ECO:0008006" key="3">
    <source>
        <dbReference type="Google" id="ProtNLM"/>
    </source>
</evidence>